<dbReference type="Proteomes" id="UP000632377">
    <property type="component" value="Unassembled WGS sequence"/>
</dbReference>
<protein>
    <recommendedName>
        <fullName evidence="4">Ig-like domain-containing protein</fullName>
    </recommendedName>
</protein>
<evidence type="ECO:0008006" key="4">
    <source>
        <dbReference type="Google" id="ProtNLM"/>
    </source>
</evidence>
<dbReference type="EMBL" id="JAESWC010000002">
    <property type="protein sequence ID" value="MBL4935436.1"/>
    <property type="molecule type" value="Genomic_DNA"/>
</dbReference>
<evidence type="ECO:0000256" key="1">
    <source>
        <dbReference type="SAM" id="MobiDB-lite"/>
    </source>
</evidence>
<comment type="caution">
    <text evidence="2">The sequence shown here is derived from an EMBL/GenBank/DDBJ whole genome shotgun (WGS) entry which is preliminary data.</text>
</comment>
<sequence length="107" mass="12222">MPTLSVDRNPEDSEAPKTRPPNFLPDKDKAHALGFTKTPGTNTVASATVVPCQNKLTYIWLNNGRTFWSKPIQINQGNIVCWVWINSKWISQTINLKDIDTFICEWF</sequence>
<accession>A0ABS1T9T9</accession>
<evidence type="ECO:0000313" key="2">
    <source>
        <dbReference type="EMBL" id="MBL4935436.1"/>
    </source>
</evidence>
<feature type="region of interest" description="Disordered" evidence="1">
    <location>
        <begin position="1"/>
        <end position="27"/>
    </location>
</feature>
<reference evidence="2 3" key="1">
    <citation type="submission" date="2021-01" db="EMBL/GenBank/DDBJ databases">
        <title>Genome public.</title>
        <authorList>
            <person name="Liu C."/>
            <person name="Sun Q."/>
        </authorList>
    </citation>
    <scope>NUCLEOTIDE SEQUENCE [LARGE SCALE GENOMIC DNA]</scope>
    <source>
        <strain evidence="2 3">YIM B02515</strain>
    </source>
</reference>
<name>A0ABS1T9T9_9CLOT</name>
<feature type="compositionally biased region" description="Basic and acidic residues" evidence="1">
    <location>
        <begin position="8"/>
        <end position="17"/>
    </location>
</feature>
<dbReference type="RefSeq" id="WP_202748046.1">
    <property type="nucleotide sequence ID" value="NZ_JAESWC010000002.1"/>
</dbReference>
<evidence type="ECO:0000313" key="3">
    <source>
        <dbReference type="Proteomes" id="UP000632377"/>
    </source>
</evidence>
<proteinExistence type="predicted"/>
<keyword evidence="3" id="KW-1185">Reference proteome</keyword>
<gene>
    <name evidence="2" type="ORF">JK636_06650</name>
</gene>
<organism evidence="2 3">
    <name type="scientific">Clostridium rhizosphaerae</name>
    <dbReference type="NCBI Taxonomy" id="2803861"/>
    <lineage>
        <taxon>Bacteria</taxon>
        <taxon>Bacillati</taxon>
        <taxon>Bacillota</taxon>
        <taxon>Clostridia</taxon>
        <taxon>Eubacteriales</taxon>
        <taxon>Clostridiaceae</taxon>
        <taxon>Clostridium</taxon>
    </lineage>
</organism>